<dbReference type="Pfam" id="PF00037">
    <property type="entry name" value="Fer4"/>
    <property type="match status" value="1"/>
</dbReference>
<accession>A0A174K7P5</accession>
<gene>
    <name evidence="5" type="ORF">ERS852514_00967</name>
</gene>
<dbReference type="GO" id="GO:0051539">
    <property type="term" value="F:4 iron, 4 sulfur cluster binding"/>
    <property type="evidence" value="ECO:0007669"/>
    <property type="project" value="InterPro"/>
</dbReference>
<dbReference type="Proteomes" id="UP000095454">
    <property type="component" value="Unassembled WGS sequence"/>
</dbReference>
<dbReference type="SUPFAM" id="SSF140490">
    <property type="entry name" value="Nqo1C-terminal domain-like"/>
    <property type="match status" value="1"/>
</dbReference>
<evidence type="ECO:0000313" key="6">
    <source>
        <dbReference type="Proteomes" id="UP000095454"/>
    </source>
</evidence>
<evidence type="ECO:0000256" key="2">
    <source>
        <dbReference type="ARBA" id="ARBA00023004"/>
    </source>
</evidence>
<dbReference type="PANTHER" id="PTHR43578:SF3">
    <property type="entry name" value="NADH-QUINONE OXIDOREDUCTASE SUBUNIT F"/>
    <property type="match status" value="1"/>
</dbReference>
<sequence length="358" mass="38041">MTIINFMPAHKQAPVALWLLKKDVAAAAEKIAGAGAQAVLVPAGDEVSAALADALGESCRVIECDPSLGFVYANGSAAAKMLDGEKPLPSCCEGDGADRCLSGSELLAAEGKRWVWIDGAEEPVEVDRVVSAESLVAAAGADDAKAVGIGYPSGLLLRPDDTSKIELCSDYVRVYTAKNCMAKALLDICTLYRHESCGRCVFGYEGSHQIATILADICRKKGKPGDLALLRDLCPVMQAQCLCEQGRVLARTVQSFLDLFEGEIMQHTTKKVCAAGECQAFLTFHILASKCQACNKCVDSDVCEEDAILGRPRFIHVIDQKACTQCGACLDICDNGAIVTAGAVKPKCPPKPIPFKRK</sequence>
<dbReference type="Gene3D" id="3.30.70.20">
    <property type="match status" value="1"/>
</dbReference>
<keyword evidence="1" id="KW-0479">Metal-binding</keyword>
<dbReference type="GO" id="GO:0046872">
    <property type="term" value="F:metal ion binding"/>
    <property type="evidence" value="ECO:0007669"/>
    <property type="project" value="UniProtKB-KW"/>
</dbReference>
<organism evidence="5 6">
    <name type="scientific">Collinsella aerofaciens</name>
    <dbReference type="NCBI Taxonomy" id="74426"/>
    <lineage>
        <taxon>Bacteria</taxon>
        <taxon>Bacillati</taxon>
        <taxon>Actinomycetota</taxon>
        <taxon>Coriobacteriia</taxon>
        <taxon>Coriobacteriales</taxon>
        <taxon>Coriobacteriaceae</taxon>
        <taxon>Collinsella</taxon>
    </lineage>
</organism>
<evidence type="ECO:0000256" key="3">
    <source>
        <dbReference type="ARBA" id="ARBA00023014"/>
    </source>
</evidence>
<dbReference type="Gene3D" id="1.20.1440.230">
    <property type="entry name" value="NADH-ubiquinone oxidoreductase 51kDa subunit, iron-sulphur binding domain"/>
    <property type="match status" value="1"/>
</dbReference>
<dbReference type="AlphaFoldDB" id="A0A174K7P5"/>
<name>A0A174K7P5_9ACTN</name>
<dbReference type="SMART" id="SM00928">
    <property type="entry name" value="NADH_4Fe-4S"/>
    <property type="match status" value="1"/>
</dbReference>
<proteinExistence type="predicted"/>
<dbReference type="Pfam" id="PF10589">
    <property type="entry name" value="NADH_4Fe-4S"/>
    <property type="match status" value="1"/>
</dbReference>
<dbReference type="RefSeq" id="WP_055251508.1">
    <property type="nucleotide sequence ID" value="NZ_CABIXX010000013.1"/>
</dbReference>
<dbReference type="PANTHER" id="PTHR43578">
    <property type="entry name" value="NADH-QUINONE OXIDOREDUCTASE SUBUNIT F"/>
    <property type="match status" value="1"/>
</dbReference>
<reference evidence="5 6" key="1">
    <citation type="submission" date="2015-09" db="EMBL/GenBank/DDBJ databases">
        <authorList>
            <consortium name="Pathogen Informatics"/>
        </authorList>
    </citation>
    <scope>NUCLEOTIDE SEQUENCE [LARGE SCALE GENOMIC DNA]</scope>
    <source>
        <strain evidence="5 6">2789STDY5834902</strain>
    </source>
</reference>
<protein>
    <submittedName>
        <fullName evidence="5">NADH dehydrogenase I subunit F</fullName>
    </submittedName>
</protein>
<dbReference type="EMBL" id="CZAQ01000013">
    <property type="protein sequence ID" value="CUP06446.1"/>
    <property type="molecule type" value="Genomic_DNA"/>
</dbReference>
<evidence type="ECO:0000256" key="1">
    <source>
        <dbReference type="ARBA" id="ARBA00022723"/>
    </source>
</evidence>
<keyword evidence="2" id="KW-0408">Iron</keyword>
<dbReference type="InterPro" id="IPR019575">
    <property type="entry name" value="Nuop51_4Fe4S-bd"/>
</dbReference>
<evidence type="ECO:0000259" key="4">
    <source>
        <dbReference type="PROSITE" id="PS51379"/>
    </source>
</evidence>
<evidence type="ECO:0000313" key="5">
    <source>
        <dbReference type="EMBL" id="CUP06446.1"/>
    </source>
</evidence>
<dbReference type="SUPFAM" id="SSF54862">
    <property type="entry name" value="4Fe-4S ferredoxins"/>
    <property type="match status" value="1"/>
</dbReference>
<feature type="domain" description="4Fe-4S ferredoxin-type" evidence="4">
    <location>
        <begin position="314"/>
        <end position="343"/>
    </location>
</feature>
<dbReference type="PROSITE" id="PS51379">
    <property type="entry name" value="4FE4S_FER_2"/>
    <property type="match status" value="1"/>
</dbReference>
<dbReference type="InterPro" id="IPR017896">
    <property type="entry name" value="4Fe4S_Fe-S-bd"/>
</dbReference>
<keyword evidence="3" id="KW-0411">Iron-sulfur</keyword>
<dbReference type="InterPro" id="IPR037207">
    <property type="entry name" value="Nuop51_4Fe4S-bd_sf"/>
</dbReference>